<keyword evidence="1" id="KW-1133">Transmembrane helix</keyword>
<gene>
    <name evidence="2" type="ORF">EC958_1418</name>
</gene>
<protein>
    <submittedName>
        <fullName evidence="2">Uncharacterized protein</fullName>
    </submittedName>
</protein>
<reference evidence="2 3" key="1">
    <citation type="journal article" date="2014" name="PLoS ONE">
        <title>The complete genome sequence of Escherichia coli EC958: a high quality reference sequence for the globally disseminated multidrug resistant E. coli O25b:H4-ST131 clone.</title>
        <authorList>
            <person name="Forde B.M."/>
            <person name="Ben Zakour N.L."/>
            <person name="Stanton-Cook M."/>
            <person name="Phan M.D."/>
            <person name="Totsika M."/>
            <person name="Peters K.M."/>
            <person name="Chan K.G."/>
            <person name="Schembri M.A."/>
            <person name="Upton M."/>
            <person name="Beatson S.A."/>
        </authorList>
    </citation>
    <scope>NUCLEOTIDE SEQUENCE [LARGE SCALE GENOMIC DNA]</scope>
    <source>
        <strain evidence="2 3">EC958</strain>
    </source>
</reference>
<accession>A0AA36KWQ0</accession>
<keyword evidence="1" id="KW-0472">Membrane</keyword>
<dbReference type="AlphaFoldDB" id="A0AA36KWQ0"/>
<sequence length="107" mass="11592">MNSTLTFLPAAKLVEVSSASNNTALLMPLIFIGSLLFRMSTMNCYNITILHGRIPVAFLCSVKSWRGIFAGGLLIKGAWTEQTVEIYSWLACGAGFIDVSLCQNLAS</sequence>
<keyword evidence="1" id="KW-0812">Transmembrane</keyword>
<organism evidence="2 3">
    <name type="scientific">Escherichia coli O25b:H4-ST131</name>
    <dbReference type="NCBI Taxonomy" id="941322"/>
    <lineage>
        <taxon>Bacteria</taxon>
        <taxon>Pseudomonadati</taxon>
        <taxon>Pseudomonadota</taxon>
        <taxon>Gammaproteobacteria</taxon>
        <taxon>Enterobacterales</taxon>
        <taxon>Enterobacteriaceae</taxon>
        <taxon>Escherichia</taxon>
    </lineage>
</organism>
<evidence type="ECO:0000313" key="3">
    <source>
        <dbReference type="Proteomes" id="UP000032727"/>
    </source>
</evidence>
<dbReference type="EMBL" id="HG941718">
    <property type="protein sequence ID" value="CDN81678.1"/>
    <property type="molecule type" value="Genomic_DNA"/>
</dbReference>
<evidence type="ECO:0000313" key="2">
    <source>
        <dbReference type="EMBL" id="CDN81678.1"/>
    </source>
</evidence>
<proteinExistence type="predicted"/>
<name>A0AA36KWQ0_ECOLX</name>
<dbReference type="Proteomes" id="UP000032727">
    <property type="component" value="Chromosome I"/>
</dbReference>
<dbReference type="KEGG" id="ecos:EC958_1418"/>
<feature type="transmembrane region" description="Helical" evidence="1">
    <location>
        <begin position="20"/>
        <end position="37"/>
    </location>
</feature>
<evidence type="ECO:0000256" key="1">
    <source>
        <dbReference type="SAM" id="Phobius"/>
    </source>
</evidence>